<feature type="region of interest" description="Disordered" evidence="1">
    <location>
        <begin position="196"/>
        <end position="219"/>
    </location>
</feature>
<proteinExistence type="predicted"/>
<sequence length="219" mass="25444">MQSRARKTPRNLQPPILLEKLDQLGNRFQMIEVRKVLIGNLNTERTHIPSDNTMVVTKDLMQFVTSNCYGVRTLVFQNCIVDEDSLKFMASEEFTIKNRLKEVVLDNIRYDDDESVKNFSNLITHETRCLSFNQCSISFMESVVLEKLRSLNHRVDLVNIGFDENESDPKREIFIEEFKQYSKLVIPMGRVTVEKKTRDEREHPGSWQSIFGPSSAPPN</sequence>
<comment type="caution">
    <text evidence="2">The sequence shown here is derived from an EMBL/GenBank/DDBJ whole genome shotgun (WGS) entry which is preliminary data.</text>
</comment>
<reference evidence="2" key="1">
    <citation type="submission" date="2020-10" db="EMBL/GenBank/DDBJ databases">
        <authorList>
            <person name="Kikuchi T."/>
        </authorList>
    </citation>
    <scope>NUCLEOTIDE SEQUENCE</scope>
    <source>
        <strain evidence="2">NKZ352</strain>
    </source>
</reference>
<dbReference type="Proteomes" id="UP000835052">
    <property type="component" value="Unassembled WGS sequence"/>
</dbReference>
<name>A0A8S1HCS3_9PELO</name>
<evidence type="ECO:0000313" key="2">
    <source>
        <dbReference type="EMBL" id="CAD6194293.1"/>
    </source>
</evidence>
<dbReference type="OrthoDB" id="5787449at2759"/>
<dbReference type="EMBL" id="CAJGYM010000043">
    <property type="protein sequence ID" value="CAD6194293.1"/>
    <property type="molecule type" value="Genomic_DNA"/>
</dbReference>
<evidence type="ECO:0000313" key="3">
    <source>
        <dbReference type="Proteomes" id="UP000835052"/>
    </source>
</evidence>
<organism evidence="2 3">
    <name type="scientific">Caenorhabditis auriculariae</name>
    <dbReference type="NCBI Taxonomy" id="2777116"/>
    <lineage>
        <taxon>Eukaryota</taxon>
        <taxon>Metazoa</taxon>
        <taxon>Ecdysozoa</taxon>
        <taxon>Nematoda</taxon>
        <taxon>Chromadorea</taxon>
        <taxon>Rhabditida</taxon>
        <taxon>Rhabditina</taxon>
        <taxon>Rhabditomorpha</taxon>
        <taxon>Rhabditoidea</taxon>
        <taxon>Rhabditidae</taxon>
        <taxon>Peloderinae</taxon>
        <taxon>Caenorhabditis</taxon>
    </lineage>
</organism>
<keyword evidence="3" id="KW-1185">Reference proteome</keyword>
<evidence type="ECO:0000256" key="1">
    <source>
        <dbReference type="SAM" id="MobiDB-lite"/>
    </source>
</evidence>
<gene>
    <name evidence="2" type="ORF">CAUJ_LOCUS10212</name>
</gene>
<accession>A0A8S1HCS3</accession>
<protein>
    <submittedName>
        <fullName evidence="2">Uncharacterized protein</fullName>
    </submittedName>
</protein>
<dbReference type="AlphaFoldDB" id="A0A8S1HCS3"/>